<dbReference type="GO" id="GO:0032396">
    <property type="term" value="F:inhibitory MHC class I receptor activity"/>
    <property type="evidence" value="ECO:0007669"/>
    <property type="project" value="TreeGrafter"/>
</dbReference>
<dbReference type="PROSITE" id="PS50835">
    <property type="entry name" value="IG_LIKE"/>
    <property type="match status" value="1"/>
</dbReference>
<dbReference type="STRING" id="10141.ENSCPOP00000006391"/>
<dbReference type="eggNOG" id="ENOG502RYEX">
    <property type="taxonomic scope" value="Eukaryota"/>
</dbReference>
<evidence type="ECO:0000256" key="3">
    <source>
        <dbReference type="ARBA" id="ARBA00022692"/>
    </source>
</evidence>
<feature type="domain" description="Ig-like" evidence="13">
    <location>
        <begin position="29"/>
        <end position="114"/>
    </location>
</feature>
<dbReference type="Bgee" id="ENSCPOG00000007087">
    <property type="expression patterns" value="Expressed in liver and 10 other cell types or tissues"/>
</dbReference>
<dbReference type="SMART" id="SM00408">
    <property type="entry name" value="IGc2"/>
    <property type="match status" value="5"/>
</dbReference>
<dbReference type="FunFam" id="2.60.40.10:FF:000049">
    <property type="entry name" value="Leukocyte immunoglobulin-like receptor subfamily B member 1"/>
    <property type="match status" value="7"/>
</dbReference>
<keyword evidence="3 11" id="KW-0812">Transmembrane</keyword>
<dbReference type="SUPFAM" id="SSF48726">
    <property type="entry name" value="Immunoglobulin"/>
    <property type="match status" value="7"/>
</dbReference>
<dbReference type="InterPro" id="IPR013783">
    <property type="entry name" value="Ig-like_fold"/>
</dbReference>
<evidence type="ECO:0000313" key="14">
    <source>
        <dbReference type="Ensembl" id="ENSCPOP00000006391.3"/>
    </source>
</evidence>
<dbReference type="GO" id="GO:0002764">
    <property type="term" value="P:immune response-regulating signaling pathway"/>
    <property type="evidence" value="ECO:0007669"/>
    <property type="project" value="TreeGrafter"/>
</dbReference>
<dbReference type="PANTHER" id="PTHR11738:SF179">
    <property type="entry name" value="LEUKOCYTE IMMUNOGLOBULIN-LIKE RECEPTOR SUBFAMILY A MEMBER 5"/>
    <property type="match status" value="1"/>
</dbReference>
<evidence type="ECO:0000256" key="1">
    <source>
        <dbReference type="ARBA" id="ARBA00004162"/>
    </source>
</evidence>
<organism evidence="14 15">
    <name type="scientific">Cavia porcellus</name>
    <name type="common">Guinea pig</name>
    <dbReference type="NCBI Taxonomy" id="10141"/>
    <lineage>
        <taxon>Eukaryota</taxon>
        <taxon>Metazoa</taxon>
        <taxon>Chordata</taxon>
        <taxon>Craniata</taxon>
        <taxon>Vertebrata</taxon>
        <taxon>Euteleostomi</taxon>
        <taxon>Mammalia</taxon>
        <taxon>Eutheria</taxon>
        <taxon>Euarchontoglires</taxon>
        <taxon>Glires</taxon>
        <taxon>Rodentia</taxon>
        <taxon>Hystricomorpha</taxon>
        <taxon>Caviidae</taxon>
        <taxon>Cavia</taxon>
    </lineage>
</organism>
<reference evidence="14" key="3">
    <citation type="submission" date="2025-09" db="UniProtKB">
        <authorList>
            <consortium name="Ensembl"/>
        </authorList>
    </citation>
    <scope>IDENTIFICATION</scope>
    <source>
        <strain evidence="14">2N</strain>
    </source>
</reference>
<dbReference type="GO" id="GO:0019221">
    <property type="term" value="P:cytokine-mediated signaling pathway"/>
    <property type="evidence" value="ECO:0007669"/>
    <property type="project" value="TreeGrafter"/>
</dbReference>
<dbReference type="InterPro" id="IPR050412">
    <property type="entry name" value="Ig-like_Receptors_ImmuneReg"/>
</dbReference>
<name>H0V9A8_CAVPO</name>
<evidence type="ECO:0000256" key="10">
    <source>
        <dbReference type="ARBA" id="ARBA00023319"/>
    </source>
</evidence>
<evidence type="ECO:0000256" key="2">
    <source>
        <dbReference type="ARBA" id="ARBA00022475"/>
    </source>
</evidence>
<dbReference type="Gene3D" id="2.60.40.10">
    <property type="entry name" value="Immunoglobulins"/>
    <property type="match status" value="7"/>
</dbReference>
<accession>H0V9A8</accession>
<dbReference type="InParanoid" id="H0V9A8"/>
<keyword evidence="2" id="KW-1003">Cell membrane</keyword>
<reference evidence="15" key="1">
    <citation type="journal article" date="2011" name="Nature">
        <title>A high-resolution map of human evolutionary constraint using 29 mammals.</title>
        <authorList>
            <person name="Lindblad-Toh K."/>
            <person name="Garber M."/>
            <person name="Zuk O."/>
            <person name="Lin M.F."/>
            <person name="Parker B.J."/>
            <person name="Washietl S."/>
            <person name="Kheradpour P."/>
            <person name="Ernst J."/>
            <person name="Jordan G."/>
            <person name="Mauceli E."/>
            <person name="Ward L.D."/>
            <person name="Lowe C.B."/>
            <person name="Holloway A.K."/>
            <person name="Clamp M."/>
            <person name="Gnerre S."/>
            <person name="Alfoldi J."/>
            <person name="Beal K."/>
            <person name="Chang J."/>
            <person name="Clawson H."/>
            <person name="Cuff J."/>
            <person name="Di Palma F."/>
            <person name="Fitzgerald S."/>
            <person name="Flicek P."/>
            <person name="Guttman M."/>
            <person name="Hubisz M.J."/>
            <person name="Jaffe D.B."/>
            <person name="Jungreis I."/>
            <person name="Kent W.J."/>
            <person name="Kostka D."/>
            <person name="Lara M."/>
            <person name="Martins A.L."/>
            <person name="Massingham T."/>
            <person name="Moltke I."/>
            <person name="Raney B.J."/>
            <person name="Rasmussen M.D."/>
            <person name="Robinson J."/>
            <person name="Stark A."/>
            <person name="Vilella A.J."/>
            <person name="Wen J."/>
            <person name="Xie X."/>
            <person name="Zody M.C."/>
            <person name="Baldwin J."/>
            <person name="Bloom T."/>
            <person name="Chin C.W."/>
            <person name="Heiman D."/>
            <person name="Nicol R."/>
            <person name="Nusbaum C."/>
            <person name="Young S."/>
            <person name="Wilkinson J."/>
            <person name="Worley K.C."/>
            <person name="Kovar C.L."/>
            <person name="Muzny D.M."/>
            <person name="Gibbs R.A."/>
            <person name="Cree A."/>
            <person name="Dihn H.H."/>
            <person name="Fowler G."/>
            <person name="Jhangiani S."/>
            <person name="Joshi V."/>
            <person name="Lee S."/>
            <person name="Lewis L.R."/>
            <person name="Nazareth L.V."/>
            <person name="Okwuonu G."/>
            <person name="Santibanez J."/>
            <person name="Warren W.C."/>
            <person name="Mardis E.R."/>
            <person name="Weinstock G.M."/>
            <person name="Wilson R.K."/>
            <person name="Delehaunty K."/>
            <person name="Dooling D."/>
            <person name="Fronik C."/>
            <person name="Fulton L."/>
            <person name="Fulton B."/>
            <person name="Graves T."/>
            <person name="Minx P."/>
            <person name="Sodergren E."/>
            <person name="Birney E."/>
            <person name="Margulies E.H."/>
            <person name="Herrero J."/>
            <person name="Green E.D."/>
            <person name="Haussler D."/>
            <person name="Siepel A."/>
            <person name="Goldman N."/>
            <person name="Pollard K.S."/>
            <person name="Pedersen J.S."/>
            <person name="Lander E.S."/>
            <person name="Kellis M."/>
        </authorList>
    </citation>
    <scope>NUCLEOTIDE SEQUENCE [LARGE SCALE GENOMIC DNA]</scope>
    <source>
        <strain evidence="15">2N</strain>
    </source>
</reference>
<evidence type="ECO:0000256" key="6">
    <source>
        <dbReference type="ARBA" id="ARBA00022989"/>
    </source>
</evidence>
<comment type="subcellular location">
    <subcellularLocation>
        <location evidence="1">Cell membrane</location>
        <topology evidence="1">Single-pass membrane protein</topology>
    </subcellularLocation>
</comment>
<sequence>MIPTLTALLCLGLSLGSSTPVQTETLAKPRLWAEPGSVIPRGESVTLWCEWTLGAREYGLYKKGSQEPWTRQTSLEPKSMATFSIQSMTEHHVGQYHCYYRTPSGQSEPSEPLELVVTGFYSKPSLSALPSPMVTSGGNVNLWCGSWLGFHRFIVTKEGKDKLSWTQKSEQKPGEQAKALFPVGPVTPRHRWRFRCYGCYWNESQVCSEPSDTLELLVSGTLPKPIFRVEPHSVIPWGETVTLWCEGTSEAQEYHLGKEGSPVFLDTQISAKPMKRAKFSIPSMTENNSGQYYCYYTISGIWSQSSDPMELVVTGVYSKPSLSALPSPVVTSGGNVTLQCASLQQFDRFFLTKDAEHKFSFDLDSQQHSHGQVQALFLVGPVTPGHSWTFTCYGFYRSKPQVWSEPSDSLELLIAGLSGKPSLLTQNGSFLTPGHNLTLQCHSDLGYDRFTLSKEGAGDLLQHPGWQPHAGLSQADFPLGPGSSSHGGRYRCYGGHSFSSEWSAPSDPLDILITGQLPATPSLSVKPGLMVSSGENVTLLCQSWIPMDAFLLSKEGTADPPLHLRSESRAQQSQAEFSMGAASSALGGTYRCYGSQDSAPYLLSQPSEPLEFMVTGQLPATPFLSAKPGPMVSSGENVTLLCQSWIPMDAFLLSKEGTADPPLHLRSESRAQQSQAEFSMGAASSALGGTYRCYGSRDSAPYLLSQPSEPLELMVTGPGKHLKVLIGVSVAFVLLLLLLLLFLVLQRWHQGKSKKAGATGPGPQYRSLQRRSFLPKDTDSPACHPQVHLTPPVSPQLQLRCSHAGGKLL</sequence>
<dbReference type="InterPro" id="IPR003599">
    <property type="entry name" value="Ig_sub"/>
</dbReference>
<dbReference type="Pfam" id="PF13895">
    <property type="entry name" value="Ig_2"/>
    <property type="match status" value="2"/>
</dbReference>
<evidence type="ECO:0000256" key="8">
    <source>
        <dbReference type="ARBA" id="ARBA00023157"/>
    </source>
</evidence>
<evidence type="ECO:0000256" key="5">
    <source>
        <dbReference type="ARBA" id="ARBA00022737"/>
    </source>
</evidence>
<evidence type="ECO:0000256" key="7">
    <source>
        <dbReference type="ARBA" id="ARBA00023136"/>
    </source>
</evidence>
<keyword evidence="8" id="KW-1015">Disulfide bond</keyword>
<evidence type="ECO:0000256" key="9">
    <source>
        <dbReference type="ARBA" id="ARBA00023180"/>
    </source>
</evidence>
<dbReference type="PANTHER" id="PTHR11738">
    <property type="entry name" value="MHC CLASS I NK CELL RECEPTOR"/>
    <property type="match status" value="1"/>
</dbReference>
<dbReference type="Proteomes" id="UP000005447">
    <property type="component" value="Unassembled WGS sequence"/>
</dbReference>
<dbReference type="InterPro" id="IPR007110">
    <property type="entry name" value="Ig-like_dom"/>
</dbReference>
<keyword evidence="4 12" id="KW-0732">Signal</keyword>
<dbReference type="FunCoup" id="H0V9A8">
    <property type="interactions" value="370"/>
</dbReference>
<reference evidence="14" key="2">
    <citation type="submission" date="2025-08" db="UniProtKB">
        <authorList>
            <consortium name="Ensembl"/>
        </authorList>
    </citation>
    <scope>IDENTIFICATION</scope>
    <source>
        <strain evidence="14">2N</strain>
    </source>
</reference>
<dbReference type="Ensembl" id="ENSCPOT00000007157.3">
    <property type="protein sequence ID" value="ENSCPOP00000006391.3"/>
    <property type="gene ID" value="ENSCPOG00000007087.4"/>
</dbReference>
<dbReference type="InterPro" id="IPR036179">
    <property type="entry name" value="Ig-like_dom_sf"/>
</dbReference>
<dbReference type="SMART" id="SM00409">
    <property type="entry name" value="IG"/>
    <property type="match status" value="6"/>
</dbReference>
<keyword evidence="10" id="KW-0393">Immunoglobulin domain</keyword>
<dbReference type="AlphaFoldDB" id="H0V9A8"/>
<evidence type="ECO:0000256" key="4">
    <source>
        <dbReference type="ARBA" id="ARBA00022729"/>
    </source>
</evidence>
<dbReference type="InterPro" id="IPR003598">
    <property type="entry name" value="Ig_sub2"/>
</dbReference>
<feature type="transmembrane region" description="Helical" evidence="11">
    <location>
        <begin position="724"/>
        <end position="745"/>
    </location>
</feature>
<dbReference type="VEuPathDB" id="HostDB:ENSCPOG00000007087"/>
<keyword evidence="5" id="KW-0677">Repeat</keyword>
<protein>
    <recommendedName>
        <fullName evidence="13">Ig-like domain-containing protein</fullName>
    </recommendedName>
</protein>
<keyword evidence="9" id="KW-0325">Glycoprotein</keyword>
<dbReference type="EMBL" id="AAKN02046266">
    <property type="status" value="NOT_ANNOTATED_CDS"/>
    <property type="molecule type" value="Genomic_DNA"/>
</dbReference>
<evidence type="ECO:0000256" key="12">
    <source>
        <dbReference type="SAM" id="SignalP"/>
    </source>
</evidence>
<dbReference type="EMBL" id="AAKN02046264">
    <property type="status" value="NOT_ANNOTATED_CDS"/>
    <property type="molecule type" value="Genomic_DNA"/>
</dbReference>
<feature type="chain" id="PRO_5012384243" description="Ig-like domain-containing protein" evidence="12">
    <location>
        <begin position="19"/>
        <end position="809"/>
    </location>
</feature>
<dbReference type="GeneTree" id="ENSGT01100000263478"/>
<evidence type="ECO:0000259" key="13">
    <source>
        <dbReference type="PROSITE" id="PS50835"/>
    </source>
</evidence>
<evidence type="ECO:0000313" key="15">
    <source>
        <dbReference type="Proteomes" id="UP000005447"/>
    </source>
</evidence>
<keyword evidence="6 11" id="KW-1133">Transmembrane helix</keyword>
<dbReference type="EMBL" id="AAKN02046265">
    <property type="status" value="NOT_ANNOTATED_CDS"/>
    <property type="molecule type" value="Genomic_DNA"/>
</dbReference>
<dbReference type="InterPro" id="IPR013151">
    <property type="entry name" value="Immunoglobulin_dom"/>
</dbReference>
<gene>
    <name evidence="14" type="primary">LOC100728502</name>
</gene>
<keyword evidence="7 11" id="KW-0472">Membrane</keyword>
<keyword evidence="15" id="KW-1185">Reference proteome</keyword>
<feature type="signal peptide" evidence="12">
    <location>
        <begin position="1"/>
        <end position="18"/>
    </location>
</feature>
<dbReference type="HOGENOM" id="CLU_021100_2_3_1"/>
<proteinExistence type="predicted"/>
<evidence type="ECO:0000256" key="11">
    <source>
        <dbReference type="SAM" id="Phobius"/>
    </source>
</evidence>
<dbReference type="GO" id="GO:0005886">
    <property type="term" value="C:plasma membrane"/>
    <property type="evidence" value="ECO:0007669"/>
    <property type="project" value="UniProtKB-SubCell"/>
</dbReference>
<dbReference type="Pfam" id="PF00047">
    <property type="entry name" value="ig"/>
    <property type="match status" value="2"/>
</dbReference>